<feature type="region of interest" description="Disordered" evidence="5">
    <location>
        <begin position="104"/>
        <end position="128"/>
    </location>
</feature>
<reference evidence="8" key="1">
    <citation type="journal article" date="2016" name="Genome Announc.">
        <title>Genome sequence of Ustilaginoidea virens IPU010, a rice pathogenic fungus causing false smut.</title>
        <authorList>
            <person name="Kumagai T."/>
            <person name="Ishii T."/>
            <person name="Terai G."/>
            <person name="Umemura M."/>
            <person name="Machida M."/>
            <person name="Asai K."/>
        </authorList>
    </citation>
    <scope>NUCLEOTIDE SEQUENCE [LARGE SCALE GENOMIC DNA]</scope>
    <source>
        <strain evidence="8">IPU010</strain>
    </source>
</reference>
<comment type="caution">
    <text evidence="7">The sequence shown here is derived from an EMBL/GenBank/DDBJ whole genome shotgun (WGS) entry which is preliminary data.</text>
</comment>
<feature type="compositionally biased region" description="Basic residues" evidence="5">
    <location>
        <begin position="343"/>
        <end position="356"/>
    </location>
</feature>
<gene>
    <name evidence="7" type="ORF">UVI_02033270</name>
</gene>
<feature type="compositionally biased region" description="Acidic residues" evidence="5">
    <location>
        <begin position="1935"/>
        <end position="1946"/>
    </location>
</feature>
<dbReference type="Pfam" id="PF12859">
    <property type="entry name" value="ANAPC1"/>
    <property type="match status" value="1"/>
</dbReference>
<feature type="region of interest" description="Disordered" evidence="5">
    <location>
        <begin position="428"/>
        <end position="472"/>
    </location>
</feature>
<name>A0A1B5L2N0_USTVR</name>
<dbReference type="GO" id="GO:0007091">
    <property type="term" value="P:metaphase/anaphase transition of mitotic cell cycle"/>
    <property type="evidence" value="ECO:0007669"/>
    <property type="project" value="TreeGrafter"/>
</dbReference>
<dbReference type="Proteomes" id="UP000054053">
    <property type="component" value="Unassembled WGS sequence"/>
</dbReference>
<dbReference type="GO" id="GO:0070979">
    <property type="term" value="P:protein K11-linked ubiquitination"/>
    <property type="evidence" value="ECO:0007669"/>
    <property type="project" value="TreeGrafter"/>
</dbReference>
<comment type="similarity">
    <text evidence="1">Belongs to the APC1 family.</text>
</comment>
<feature type="compositionally biased region" description="Polar residues" evidence="5">
    <location>
        <begin position="116"/>
        <end position="128"/>
    </location>
</feature>
<dbReference type="PANTHER" id="PTHR12827:SF3">
    <property type="entry name" value="ANAPHASE-PROMOTING COMPLEX SUBUNIT 1"/>
    <property type="match status" value="1"/>
</dbReference>
<evidence type="ECO:0000313" key="8">
    <source>
        <dbReference type="Proteomes" id="UP000054053"/>
    </source>
</evidence>
<dbReference type="FunFam" id="1.25.10.10:FF:000531">
    <property type="entry name" value="Negative regulator of mitosis"/>
    <property type="match status" value="1"/>
</dbReference>
<dbReference type="Gene3D" id="1.25.10.10">
    <property type="entry name" value="Leucine-rich Repeat Variant"/>
    <property type="match status" value="3"/>
</dbReference>
<evidence type="ECO:0000259" key="6">
    <source>
        <dbReference type="Pfam" id="PF12859"/>
    </source>
</evidence>
<dbReference type="FunFam" id="1.25.10.10:FF:000283">
    <property type="entry name" value="Anaphase-promoting complex subunit 1"/>
    <property type="match status" value="1"/>
</dbReference>
<evidence type="ECO:0000256" key="1">
    <source>
        <dbReference type="ARBA" id="ARBA00010547"/>
    </source>
</evidence>
<protein>
    <recommendedName>
        <fullName evidence="6">Anaphase-promoting complex subunit 1 N-terminal domain-containing protein</fullName>
    </recommendedName>
</protein>
<dbReference type="EMBL" id="BBTG02000016">
    <property type="protein sequence ID" value="GAO17725.1"/>
    <property type="molecule type" value="Genomic_DNA"/>
</dbReference>
<dbReference type="InterPro" id="IPR024990">
    <property type="entry name" value="Apc1"/>
</dbReference>
<organism evidence="7 8">
    <name type="scientific">Ustilaginoidea virens</name>
    <name type="common">Rice false smut fungus</name>
    <name type="synonym">Villosiclava virens</name>
    <dbReference type="NCBI Taxonomy" id="1159556"/>
    <lineage>
        <taxon>Eukaryota</taxon>
        <taxon>Fungi</taxon>
        <taxon>Dikarya</taxon>
        <taxon>Ascomycota</taxon>
        <taxon>Pezizomycotina</taxon>
        <taxon>Sordariomycetes</taxon>
        <taxon>Hypocreomycetidae</taxon>
        <taxon>Hypocreales</taxon>
        <taxon>Clavicipitaceae</taxon>
        <taxon>Ustilaginoidea</taxon>
    </lineage>
</organism>
<dbReference type="GO" id="GO:0005680">
    <property type="term" value="C:anaphase-promoting complex"/>
    <property type="evidence" value="ECO:0007669"/>
    <property type="project" value="InterPro"/>
</dbReference>
<sequence length="1981" mass="220056">MTDARRQVVSLVAPSEQARDVVAGSCPSAGQLRYLHVWYLAGPLMPDYKWEIIPDEDDHGSVEDELLTTQDSVIWCRGGIVQKTFRFSLEKEPITQALMARFPSSHDSWKPDRTDQASSSSGRKPSRNTPRLEKALIVFLKTQAHVFFLSGTSHTIHMPFEVESACAGPVGVVIQRKQKAENVAPITLRFPRVPPNSFVSSQLTALDSSQQTAFSVESLGKPKSLPLGLGSTLENMWDAPIQTQQSHWPRLVSLTDPLSDIGLVVCEQAHSSQRELRRAKHRRLSFLKPAEEILHIEQIFLPGTDCESLKNPLILGITVNREDGSYTVWSLTYLDHEDPFTGHQKKAKNKASRRRSSMPPPGFTSGSSTPVQQSYRESFGAPMPGKRQRKSDKVEKPLDLVSSLEQQDGEGAGFTRRSSRRLSSMLARADLSTSHDRSVFADQPPISSSAAAKRNDSHGSRHGRSSSSFHQQIHPSLGSLLEAPLDVGLDEGLHNMALDDHDFDGLQHEIRFTRIQTIALDSSNVRYSTSAMPSRSQTKVFILTAPPFTLDEHQRTQLLIGIQEPLEKRLQMITLFVKAHEKPDLLTTATAKARAACPYVSISPGQQWKVQSVVDSSKLVDGNLSAILVLSDSKDGRHELSVQAPWLELTKISLSSFHVEDTRSVQYRGRVADPDVKQRKSEIMDLEGGGVVEIRHPRKRGLVDVVDGHGRLHMLRIQLQPACPQVSKVLEICKSVLPDAFSCRIHAGWLHVMQWLQSRNENLAVIEWSAIVVLLLGSFLNLGREGSTLLKSAQLPVRRRRAASGSLGSIRESEDWKALELGETANSLGCPVWMMNKGWQWALDEDVDDATSSQSETWMSAKFLSRHISLAKDYIDSPQGVATMGPNGYMPTSLGRSSETRCKVAVDIFMALHLLLEEAKLDITTPEYVCPGRTDLRVLLCQIARWLQWPNFSGIYELGIQEEIDPRHDIELNLKPPIPQPPVRPDVLEWIQSRFSGIRGKPYLTPADIYYASSRVSEADKLEDKKWSSITARTLMFKRFFKVVKPKSTAVEMVEAMQACGFTNLILQTLPEAVLVPLQDAISLCQPHPPPDWSNELLDLVKRSDISLIMKPGRRPRHALANILAPTHVATWDFRLLCQSVDEANNLGNDDGEATERQAVIRSLFKDDRRLNEAQDLLSTHKARVVRLVPDPSWPESEYLEKQKELVSKIATGTLAIPAGRALLYYSLRYPLMTQKFHVGGFNLNCIVKPANVTVGVDKSLFTEEKVCWGFFHQGVAAGLAISPQAKGIDTSWILYNKPAQDLSNRHAGFLLALGLNGHLKGVAKWVAFKYLTPKHTMTSIGLLLGLAASYIGTMDSLITRLLSVHATRMLPRGAAELNLSPLTQTSGILGIGLLYCNSQHRRMSEIMLSEIEHIDEEDEEEPLRSECYRLAAGFALGFINLGKGGDLKGLHDMKLTEKLIAHATATKSVEIVHILDRASAGAVMAIALIFMKSEDQVVARKIDVPDSVLQFDYVRPDILLLRTVAKNLILWSKIQPTFGWIRDNLPSPYRHRHRLQGTSQLRSVDLAFFSILAGICFSIALRYSGSASIKVRDLLVHYLDQFMRISKIESTTRAQPDAAPLYDEELTRSNARTCQDILALSCSIVMAGTGDVVVLRRLRSLHGRDTPDVPFGSHLAAHLAIGSLFLGCGTVTFGTSDMAIAALLVAFYPIFPTSVMDNRSHLQAFRHFWVLATEQRCLIAKEVLTGQPVSVPVQIKMKQGSCSSELTLCRTTPCLLPPLDQISSLSTSCGPQFWDVTLDFSNKERRCAFARTQSIYLRRRPPLEGSFASTLRTLGSDSKGTNPLEWIFSLEQLQGVSHVEKAALLDGNEDGQEVGLAVDARMEMQRGIADGGDRERFEGARLLFEWASARERLLKDNTSPGMHDSQATIKADVSDADETADETADDNAVSHDPGDNVWWMRDTAIEALKGQVWLAAREGE</sequence>
<evidence type="ECO:0000256" key="5">
    <source>
        <dbReference type="SAM" id="MobiDB-lite"/>
    </source>
</evidence>
<dbReference type="GO" id="GO:0031145">
    <property type="term" value="P:anaphase-promoting complex-dependent catabolic process"/>
    <property type="evidence" value="ECO:0007669"/>
    <property type="project" value="TreeGrafter"/>
</dbReference>
<evidence type="ECO:0000313" key="7">
    <source>
        <dbReference type="EMBL" id="GAO17725.1"/>
    </source>
</evidence>
<feature type="region of interest" description="Disordered" evidence="5">
    <location>
        <begin position="340"/>
        <end position="396"/>
    </location>
</feature>
<dbReference type="PANTHER" id="PTHR12827">
    <property type="entry name" value="MEIOTIC CHECKPOINT REGULATOR TSG24 FAMILY MEMBER"/>
    <property type="match status" value="1"/>
</dbReference>
<keyword evidence="3" id="KW-0498">Mitosis</keyword>
<keyword evidence="2" id="KW-0132">Cell division</keyword>
<keyword evidence="4" id="KW-0131">Cell cycle</keyword>
<dbReference type="GO" id="GO:0060090">
    <property type="term" value="F:molecular adaptor activity"/>
    <property type="evidence" value="ECO:0007669"/>
    <property type="project" value="TreeGrafter"/>
</dbReference>
<dbReference type="InterPro" id="IPR049255">
    <property type="entry name" value="Apc1_N"/>
</dbReference>
<evidence type="ECO:0000256" key="4">
    <source>
        <dbReference type="ARBA" id="ARBA00023306"/>
    </source>
</evidence>
<proteinExistence type="inferred from homology"/>
<dbReference type="InterPro" id="IPR011989">
    <property type="entry name" value="ARM-like"/>
</dbReference>
<evidence type="ECO:0000256" key="2">
    <source>
        <dbReference type="ARBA" id="ARBA00022618"/>
    </source>
</evidence>
<evidence type="ECO:0000256" key="3">
    <source>
        <dbReference type="ARBA" id="ARBA00022776"/>
    </source>
</evidence>
<accession>A0A1B5L2N0</accession>
<feature type="region of interest" description="Disordered" evidence="5">
    <location>
        <begin position="1934"/>
        <end position="1956"/>
    </location>
</feature>
<feature type="domain" description="Anaphase-promoting complex subunit 1 N-terminal" evidence="6">
    <location>
        <begin position="47"/>
        <end position="775"/>
    </location>
</feature>
<dbReference type="GO" id="GO:0051301">
    <property type="term" value="P:cell division"/>
    <property type="evidence" value="ECO:0007669"/>
    <property type="project" value="UniProtKB-KW"/>
</dbReference>